<organism evidence="1 2">
    <name type="scientific">Fusarium solani subsp. cucurbitae</name>
    <name type="common">Neocosmosporum cucurbitae</name>
    <dbReference type="NCBI Taxonomy" id="2747967"/>
    <lineage>
        <taxon>Eukaryota</taxon>
        <taxon>Fungi</taxon>
        <taxon>Dikarya</taxon>
        <taxon>Ascomycota</taxon>
        <taxon>Pezizomycotina</taxon>
        <taxon>Sordariomycetes</taxon>
        <taxon>Hypocreomycetidae</taxon>
        <taxon>Hypocreales</taxon>
        <taxon>Nectriaceae</taxon>
        <taxon>Fusarium</taxon>
        <taxon>Fusarium solani species complex</taxon>
    </lineage>
</organism>
<accession>A0ACD3Z2C4</accession>
<evidence type="ECO:0000313" key="1">
    <source>
        <dbReference type="EMBL" id="UPK95336.1"/>
    </source>
</evidence>
<keyword evidence="2" id="KW-1185">Reference proteome</keyword>
<dbReference type="Proteomes" id="UP000830768">
    <property type="component" value="Chromosome 5"/>
</dbReference>
<dbReference type="EMBL" id="CP090034">
    <property type="protein sequence ID" value="UPK95336.1"/>
    <property type="molecule type" value="Genomic_DNA"/>
</dbReference>
<name>A0ACD3Z2C4_FUSSC</name>
<protein>
    <submittedName>
        <fullName evidence="1">Uncharacterized protein</fullName>
    </submittedName>
</protein>
<evidence type="ECO:0000313" key="2">
    <source>
        <dbReference type="Proteomes" id="UP000830768"/>
    </source>
</evidence>
<gene>
    <name evidence="1" type="ORF">LCI18_006271</name>
</gene>
<sequence length="696" mass="79672">MSFPAGFYHPLSTTGREIRLLTLQAPKSPDESPEIECTLSTALLDNHPSFHALSYVWGSPSITELVKVNDKVISATENLCAALRHIQKCYGNIVLWVDALCINQSDDVEKSQQVQLMRDIYTSATQVIAWLGDANDDSHLAISTFEKFGVRYLLEYQLFKLELEDSDFSPRHGVGLESTEEDVRAAVIAKVLDHMPELDRKTFSTDPATVEWSRVDEIKAFRDEDNMRSTQAGEQVKRAFYLFDHMCADFVAETWPPAWKAIWFFCNRDYWKRVWILQEFTLPEKIELLCGQDQTSCLLLGHLFSLLDLEGTPQARLVGHGFHDLVEIPLRDIMPRTMSFMYACRVGWRAQTFPHNDIVAMAAHCCMRATNPRDYVYALLGLSGDSIVPDYTKSVEEVHLAYCLEWIRKRENLNFLIQVGCDRPLNTHNSLPQPTWLPRWDKIADQSEQQQPGPIELSSVPALQLWNSSDPKALCVTGIIYDAIADIGPRPTREKWWYRDMANWIWGYLRSSTPEAWYPGNPPLSKVHAVLHLLVDDQHPLTYEPLTPQLEDYWIIILALIRLLKSLAVFSEASVEMLNLLGQVEAITETEFLNNVDTSDELHSRWRDKVERSLGIHNLERTFRTANNARLGWGPSGMQKGDVVCILYGHNYPVVLRRIDSHYVFVGLCFILRLQGEISSLFSNRGQLSEVKFEIH</sequence>
<proteinExistence type="predicted"/>
<reference evidence="1" key="1">
    <citation type="submission" date="2021-11" db="EMBL/GenBank/DDBJ databases">
        <title>Fusarium solani-melongenae Genome sequencing and assembly.</title>
        <authorList>
            <person name="Xie S."/>
            <person name="Huang L."/>
            <person name="Zhang X."/>
        </authorList>
    </citation>
    <scope>NUCLEOTIDE SEQUENCE</scope>
    <source>
        <strain evidence="1">CRI 24-3</strain>
    </source>
</reference>